<organism evidence="2 3">
    <name type="scientific">Citrus sinensis</name>
    <name type="common">Sweet orange</name>
    <name type="synonym">Citrus aurantium var. sinensis</name>
    <dbReference type="NCBI Taxonomy" id="2711"/>
    <lineage>
        <taxon>Eukaryota</taxon>
        <taxon>Viridiplantae</taxon>
        <taxon>Streptophyta</taxon>
        <taxon>Embryophyta</taxon>
        <taxon>Tracheophyta</taxon>
        <taxon>Spermatophyta</taxon>
        <taxon>Magnoliopsida</taxon>
        <taxon>eudicotyledons</taxon>
        <taxon>Gunneridae</taxon>
        <taxon>Pentapetalae</taxon>
        <taxon>rosids</taxon>
        <taxon>malvids</taxon>
        <taxon>Sapindales</taxon>
        <taxon>Rutaceae</taxon>
        <taxon>Aurantioideae</taxon>
        <taxon>Citrus</taxon>
    </lineage>
</organism>
<evidence type="ECO:0000256" key="1">
    <source>
        <dbReference type="ARBA" id="ARBA00009861"/>
    </source>
</evidence>
<dbReference type="AlphaFoldDB" id="A0A067FIA9"/>
<dbReference type="PaxDb" id="2711-XP_006488699.1"/>
<dbReference type="eggNOG" id="ENOG502QYRK">
    <property type="taxonomic scope" value="Eukaryota"/>
</dbReference>
<dbReference type="SMR" id="A0A067FIA9"/>
<evidence type="ECO:0008006" key="4">
    <source>
        <dbReference type="Google" id="ProtNLM"/>
    </source>
</evidence>
<dbReference type="Pfam" id="PF02458">
    <property type="entry name" value="Transferase"/>
    <property type="match status" value="1"/>
</dbReference>
<protein>
    <recommendedName>
        <fullName evidence="4">Shikimate O-hydroxycinnamoyltransferase</fullName>
    </recommendedName>
</protein>
<dbReference type="PANTHER" id="PTHR31642">
    <property type="entry name" value="TRICHOTHECENE 3-O-ACETYLTRANSFERASE"/>
    <property type="match status" value="1"/>
</dbReference>
<dbReference type="STRING" id="2711.A0A067FIA9"/>
<comment type="similarity">
    <text evidence="1">Belongs to the plant acyltransferase family.</text>
</comment>
<sequence>MVAKGDFTVTVSKKEVVAAVLPLQEHWLPQSNLDLLLPAIDVGVFFCYKKPAAAADNINKSFGFGSMVDVLKKAMAEALVSYYALAGEVVYNDVGEPELLCNNRGVDFVEAYANVELKDLNLYNPDDTIEGKLVAKKKKNGVLSVQATELKCGGIVVACTFDHRIADAYSTDMFLVSWAEIAQSKPISVMPSFRRSMLNPRRPLCIDHEFDNMYVPISTLPPPPPPPHNNPQEANCNKLVSRIYYIKSEQLNELQLLATTGSNGRRTKLESFSAFLWKMVARSANDGMMITKMGIVVDGRTRLSISSNKGDHNNNNVNKSISCMAMGSYFGNVLSIPFGGQNVKELVEKPLSWVATQVHNFLENAVTKDHFLGLIDWVEAHKPDPALAKIYCTPSSDGPAFVVSSGQRFPVSKVDFGWGKPAFGSYHFPWGGDAGYVMPMPSPAGNGDWVVYMHLSEKQVDLIETQASNVFKPMAFDYLISGI</sequence>
<keyword evidence="3" id="KW-1185">Reference proteome</keyword>
<dbReference type="InterPro" id="IPR050317">
    <property type="entry name" value="Plant_Fungal_Acyltransferase"/>
</dbReference>
<dbReference type="Proteomes" id="UP000027120">
    <property type="component" value="Unassembled WGS sequence"/>
</dbReference>
<evidence type="ECO:0000313" key="3">
    <source>
        <dbReference type="Proteomes" id="UP000027120"/>
    </source>
</evidence>
<dbReference type="GO" id="GO:0016747">
    <property type="term" value="F:acyltransferase activity, transferring groups other than amino-acyl groups"/>
    <property type="evidence" value="ECO:0000318"/>
    <property type="project" value="GO_Central"/>
</dbReference>
<gene>
    <name evidence="2" type="ORF">CISIN_1g011528mg</name>
</gene>
<evidence type="ECO:0000313" key="2">
    <source>
        <dbReference type="EMBL" id="KDO67093.1"/>
    </source>
</evidence>
<dbReference type="EMBL" id="KK784898">
    <property type="protein sequence ID" value="KDO67093.1"/>
    <property type="molecule type" value="Genomic_DNA"/>
</dbReference>
<dbReference type="PANTHER" id="PTHR31642:SF266">
    <property type="entry name" value="HXXXD-TYPE ACYL-TRANSFERASE FAMILY PROTEIN"/>
    <property type="match status" value="1"/>
</dbReference>
<dbReference type="Gene3D" id="3.30.559.10">
    <property type="entry name" value="Chloramphenicol acetyltransferase-like domain"/>
    <property type="match status" value="2"/>
</dbReference>
<reference evidence="2 3" key="1">
    <citation type="submission" date="2014-04" db="EMBL/GenBank/DDBJ databases">
        <authorList>
            <consortium name="International Citrus Genome Consortium"/>
            <person name="Gmitter F."/>
            <person name="Chen C."/>
            <person name="Farmerie W."/>
            <person name="Harkins T."/>
            <person name="Desany B."/>
            <person name="Mohiuddin M."/>
            <person name="Kodira C."/>
            <person name="Borodovsky M."/>
            <person name="Lomsadze A."/>
            <person name="Burns P."/>
            <person name="Jenkins J."/>
            <person name="Prochnik S."/>
            <person name="Shu S."/>
            <person name="Chapman J."/>
            <person name="Pitluck S."/>
            <person name="Schmutz J."/>
            <person name="Rokhsar D."/>
        </authorList>
    </citation>
    <scope>NUCLEOTIDE SEQUENCE</scope>
</reference>
<proteinExistence type="inferred from homology"/>
<name>A0A067FIA9_CITSI</name>
<accession>A0A067FIA9</accession>
<dbReference type="InterPro" id="IPR023213">
    <property type="entry name" value="CAT-like_dom_sf"/>
</dbReference>